<comment type="similarity">
    <text evidence="1">Belongs to the arrestin family.</text>
</comment>
<gene>
    <name evidence="4" type="ORF">V1264_012979</name>
</gene>
<dbReference type="InterPro" id="IPR011021">
    <property type="entry name" value="Arrestin-like_N"/>
</dbReference>
<comment type="caution">
    <text evidence="4">The sequence shown here is derived from an EMBL/GenBank/DDBJ whole genome shotgun (WGS) entry which is preliminary data.</text>
</comment>
<dbReference type="SUPFAM" id="SSF81296">
    <property type="entry name" value="E set domains"/>
    <property type="match status" value="2"/>
</dbReference>
<dbReference type="Proteomes" id="UP001374579">
    <property type="component" value="Unassembled WGS sequence"/>
</dbReference>
<dbReference type="InterPro" id="IPR014756">
    <property type="entry name" value="Ig_E-set"/>
</dbReference>
<evidence type="ECO:0000256" key="2">
    <source>
        <dbReference type="SAM" id="MobiDB-lite"/>
    </source>
</evidence>
<sequence length="530" mass="58947">MSVNSSRARAAGVPNGGPRTVAKFSTTSSKSSGFSDVFEDPRRRQPNASPSKVFTVNGSMKYTNSHILRYGTTRSMPDHEHRQQHHHHQQLNQTVSNGHATTGRRLYSANAARRPATRRMFSNNSSGSTFKRTALERKEDAVSFFDIDMDKSPYYQYRPGEEISGAVHMDIRSNVEIRFVELLIMGQGTVTVLKAKHGLPSTVKETYLRKQTFVIGTGDATWSSVLTPGHYLSKFRFRLPKDLPSSISHDDLSSGFTMDVNYFIKARICDDVGSSSIRSTSSANRLVKVLVTKKQAFNVQRSFDLNLVPSASSPVTHTEEVYLSCAGNNQVAVTLHLDRTAFLAGDDVRLQLAASVPHSQKVKAISCKLRQHLRLDNQKDTTTFTLAHIERTDPQSTSQTPDETSYDVTIPTQTNLVTSFLHGCRMLRLTYTLAVEMRFAPAGGKLSFTIPLGIGPCAEPIYAEKISSRKAVPIFNRPTRFPCFSPSSMKKPLQVDRSSRSSQSINVVTKYSNSFWAKCFLCCFSSTNVE</sequence>
<feature type="region of interest" description="Disordered" evidence="2">
    <location>
        <begin position="76"/>
        <end position="100"/>
    </location>
</feature>
<feature type="compositionally biased region" description="Polar residues" evidence="2">
    <location>
        <begin position="91"/>
        <end position="100"/>
    </location>
</feature>
<keyword evidence="5" id="KW-1185">Reference proteome</keyword>
<dbReference type="PANTHER" id="PTHR11188">
    <property type="entry name" value="ARRESTIN DOMAIN CONTAINING PROTEIN"/>
    <property type="match status" value="1"/>
</dbReference>
<feature type="domain" description="Arrestin C-terminal-like" evidence="3">
    <location>
        <begin position="327"/>
        <end position="459"/>
    </location>
</feature>
<dbReference type="GO" id="GO:0005737">
    <property type="term" value="C:cytoplasm"/>
    <property type="evidence" value="ECO:0007669"/>
    <property type="project" value="TreeGrafter"/>
</dbReference>
<dbReference type="AlphaFoldDB" id="A0AAN9BY84"/>
<dbReference type="InterPro" id="IPR014752">
    <property type="entry name" value="Arrestin-like_C"/>
</dbReference>
<name>A0AAN9BY84_9CAEN</name>
<accession>A0AAN9BY84</accession>
<reference evidence="4 5" key="1">
    <citation type="submission" date="2024-02" db="EMBL/GenBank/DDBJ databases">
        <title>Chromosome-scale genome assembly of the rough periwinkle Littorina saxatilis.</title>
        <authorList>
            <person name="De Jode A."/>
            <person name="Faria R."/>
            <person name="Formenti G."/>
            <person name="Sims Y."/>
            <person name="Smith T.P."/>
            <person name="Tracey A."/>
            <person name="Wood J.M.D."/>
            <person name="Zagrodzka Z.B."/>
            <person name="Johannesson K."/>
            <person name="Butlin R.K."/>
            <person name="Leder E.H."/>
        </authorList>
    </citation>
    <scope>NUCLEOTIDE SEQUENCE [LARGE SCALE GENOMIC DNA]</scope>
    <source>
        <strain evidence="4">Snail1</strain>
        <tissue evidence="4">Muscle</tissue>
    </source>
</reference>
<dbReference type="PANTHER" id="PTHR11188:SF17">
    <property type="entry name" value="FI21816P1"/>
    <property type="match status" value="1"/>
</dbReference>
<dbReference type="Gene3D" id="2.60.40.640">
    <property type="match status" value="2"/>
</dbReference>
<dbReference type="SMART" id="SM01017">
    <property type="entry name" value="Arrestin_C"/>
    <property type="match status" value="1"/>
</dbReference>
<feature type="compositionally biased region" description="Polar residues" evidence="2">
    <location>
        <begin position="46"/>
        <end position="55"/>
    </location>
</feature>
<proteinExistence type="inferred from homology"/>
<dbReference type="EMBL" id="JBAMIC010000002">
    <property type="protein sequence ID" value="KAK7113744.1"/>
    <property type="molecule type" value="Genomic_DNA"/>
</dbReference>
<protein>
    <recommendedName>
        <fullName evidence="3">Arrestin C-terminal-like domain-containing protein</fullName>
    </recommendedName>
</protein>
<evidence type="ECO:0000259" key="3">
    <source>
        <dbReference type="SMART" id="SM01017"/>
    </source>
</evidence>
<dbReference type="Pfam" id="PF00339">
    <property type="entry name" value="Arrestin_N"/>
    <property type="match status" value="1"/>
</dbReference>
<evidence type="ECO:0000313" key="4">
    <source>
        <dbReference type="EMBL" id="KAK7113744.1"/>
    </source>
</evidence>
<evidence type="ECO:0000256" key="1">
    <source>
        <dbReference type="ARBA" id="ARBA00005298"/>
    </source>
</evidence>
<dbReference type="GO" id="GO:0015031">
    <property type="term" value="P:protein transport"/>
    <property type="evidence" value="ECO:0007669"/>
    <property type="project" value="TreeGrafter"/>
</dbReference>
<dbReference type="InterPro" id="IPR011022">
    <property type="entry name" value="Arrestin_C-like"/>
</dbReference>
<evidence type="ECO:0000313" key="5">
    <source>
        <dbReference type="Proteomes" id="UP001374579"/>
    </source>
</evidence>
<dbReference type="InterPro" id="IPR050357">
    <property type="entry name" value="Arrestin_domain-protein"/>
</dbReference>
<organism evidence="4 5">
    <name type="scientific">Littorina saxatilis</name>
    <dbReference type="NCBI Taxonomy" id="31220"/>
    <lineage>
        <taxon>Eukaryota</taxon>
        <taxon>Metazoa</taxon>
        <taxon>Spiralia</taxon>
        <taxon>Lophotrochozoa</taxon>
        <taxon>Mollusca</taxon>
        <taxon>Gastropoda</taxon>
        <taxon>Caenogastropoda</taxon>
        <taxon>Littorinimorpha</taxon>
        <taxon>Littorinoidea</taxon>
        <taxon>Littorinidae</taxon>
        <taxon>Littorina</taxon>
    </lineage>
</organism>
<feature type="compositionally biased region" description="Low complexity" evidence="2">
    <location>
        <begin position="23"/>
        <end position="35"/>
    </location>
</feature>
<dbReference type="Pfam" id="PF02752">
    <property type="entry name" value="Arrestin_C"/>
    <property type="match status" value="1"/>
</dbReference>
<feature type="region of interest" description="Disordered" evidence="2">
    <location>
        <begin position="1"/>
        <end position="55"/>
    </location>
</feature>